<feature type="compositionally biased region" description="Basic and acidic residues" evidence="1">
    <location>
        <begin position="434"/>
        <end position="456"/>
    </location>
</feature>
<reference evidence="2 3" key="3">
    <citation type="journal article" date="2017" name="Mol. Plant Pathol.">
        <title>A gapless genome sequence of the fungus Botrytis cinerea.</title>
        <authorList>
            <person name="Van Kan J.A."/>
            <person name="Stassen J.H."/>
            <person name="Mosbach A."/>
            <person name="Van Der Lee T.A."/>
            <person name="Faino L."/>
            <person name="Farmer A.D."/>
            <person name="Papasotiriou D.G."/>
            <person name="Zhou S."/>
            <person name="Seidl M.F."/>
            <person name="Cottam E."/>
            <person name="Edel D."/>
            <person name="Hahn M."/>
            <person name="Schwartz D.C."/>
            <person name="Dietrich R.A."/>
            <person name="Widdison S."/>
            <person name="Scalliet G."/>
        </authorList>
    </citation>
    <scope>NUCLEOTIDE SEQUENCE [LARGE SCALE GENOMIC DNA]</scope>
    <source>
        <strain evidence="2 3">B05.10</strain>
    </source>
</reference>
<sequence>MSRPSSIPPSRSTQVDRQTPRPRLENDSHDSGEGKAAPQPPLYHTPPPPIVIKLEGEIKDKVTQSILKEQELEMQEKAKIQEVEESSGWKFTSSTAGKMYLKLQDKDTRTFIDCNNFARDCEKAIRSDPRANSRVNSMRKEAPAPSLNVLLTPGKKAQHLKRLDTLLTSKNRYAKYWTIEDLPSEWLKIGNEALFSKEEQALLIKDAEKKKKALEKTKTGGKVKDGKSKGHELPIREVRRPSDDRQREDRQGPIHRGEVKGVTSDGMRRSSREKLDGREHEERQLLGELEKEGATSKNRPRIHNTKVGGKIKTAEQASISGDERDRIIVEEQRRNTRTEIDERSKEVRRVPVEVGNKKMVLGDRSRIGNAEVDGRLKKTHRAPINGTEREQVAVEKPRAGSKVEDDSNYGEDQMLSKNRHGSAAIDDAGNTKKVATERSRNAPAETNREVKDDSVPPKKRHGPAAMDMAGTKRTMAVDKSRNGKVETDGRFKDNNLPPKKKHGSQ</sequence>
<proteinExistence type="predicted"/>
<name>A0A384JKJ6_BOTFB</name>
<dbReference type="OrthoDB" id="3544745at2759"/>
<dbReference type="EMBL" id="CP009810">
    <property type="protein sequence ID" value="ATZ50897.1"/>
    <property type="molecule type" value="Genomic_DNA"/>
</dbReference>
<dbReference type="AlphaFoldDB" id="A0A384JKJ6"/>
<feature type="region of interest" description="Disordered" evidence="1">
    <location>
        <begin position="1"/>
        <end position="50"/>
    </location>
</feature>
<dbReference type="GeneID" id="5436702"/>
<feature type="compositionally biased region" description="Basic and acidic residues" evidence="1">
    <location>
        <begin position="214"/>
        <end position="259"/>
    </location>
</feature>
<gene>
    <name evidence="2" type="ORF">BCIN_06g03670</name>
</gene>
<dbReference type="Proteomes" id="UP000001798">
    <property type="component" value="Chromosome 6"/>
</dbReference>
<reference evidence="2 3" key="1">
    <citation type="journal article" date="2011" name="PLoS Genet.">
        <title>Genomic analysis of the necrotrophic fungal pathogens Sclerotinia sclerotiorum and Botrytis cinerea.</title>
        <authorList>
            <person name="Amselem J."/>
            <person name="Cuomo C.A."/>
            <person name="van Kan J.A."/>
            <person name="Viaud M."/>
            <person name="Benito E.P."/>
            <person name="Couloux A."/>
            <person name="Coutinho P.M."/>
            <person name="de Vries R.P."/>
            <person name="Dyer P.S."/>
            <person name="Fillinger S."/>
            <person name="Fournier E."/>
            <person name="Gout L."/>
            <person name="Hahn M."/>
            <person name="Kohn L."/>
            <person name="Lapalu N."/>
            <person name="Plummer K.M."/>
            <person name="Pradier J.M."/>
            <person name="Quevillon E."/>
            <person name="Sharon A."/>
            <person name="Simon A."/>
            <person name="ten Have A."/>
            <person name="Tudzynski B."/>
            <person name="Tudzynski P."/>
            <person name="Wincker P."/>
            <person name="Andrew M."/>
            <person name="Anthouard V."/>
            <person name="Beever R.E."/>
            <person name="Beffa R."/>
            <person name="Benoit I."/>
            <person name="Bouzid O."/>
            <person name="Brault B."/>
            <person name="Chen Z."/>
            <person name="Choquer M."/>
            <person name="Collemare J."/>
            <person name="Cotton P."/>
            <person name="Danchin E.G."/>
            <person name="Da Silva C."/>
            <person name="Gautier A."/>
            <person name="Giraud C."/>
            <person name="Giraud T."/>
            <person name="Gonzalez C."/>
            <person name="Grossetete S."/>
            <person name="Guldener U."/>
            <person name="Henrissat B."/>
            <person name="Howlett B.J."/>
            <person name="Kodira C."/>
            <person name="Kretschmer M."/>
            <person name="Lappartient A."/>
            <person name="Leroch M."/>
            <person name="Levis C."/>
            <person name="Mauceli E."/>
            <person name="Neuveglise C."/>
            <person name="Oeser B."/>
            <person name="Pearson M."/>
            <person name="Poulain J."/>
            <person name="Poussereau N."/>
            <person name="Quesneville H."/>
            <person name="Rascle C."/>
            <person name="Schumacher J."/>
            <person name="Segurens B."/>
            <person name="Sexton A."/>
            <person name="Silva E."/>
            <person name="Sirven C."/>
            <person name="Soanes D.M."/>
            <person name="Talbot N.J."/>
            <person name="Templeton M."/>
            <person name="Yandava C."/>
            <person name="Yarden O."/>
            <person name="Zeng Q."/>
            <person name="Rollins J.A."/>
            <person name="Lebrun M.H."/>
            <person name="Dickman M."/>
        </authorList>
    </citation>
    <scope>NUCLEOTIDE SEQUENCE [LARGE SCALE GENOMIC DNA]</scope>
    <source>
        <strain evidence="2 3">B05.10</strain>
    </source>
</reference>
<reference evidence="2 3" key="2">
    <citation type="journal article" date="2012" name="Eukaryot. Cell">
        <title>Genome update of Botrytis cinerea strains B05.10 and T4.</title>
        <authorList>
            <person name="Staats M."/>
            <person name="van Kan J.A."/>
        </authorList>
    </citation>
    <scope>NUCLEOTIDE SEQUENCE [LARGE SCALE GENOMIC DNA]</scope>
    <source>
        <strain evidence="2 3">B05.10</strain>
    </source>
</reference>
<protein>
    <submittedName>
        <fullName evidence="2">Uncharacterized protein</fullName>
    </submittedName>
</protein>
<feature type="region of interest" description="Disordered" evidence="1">
    <location>
        <begin position="371"/>
        <end position="505"/>
    </location>
</feature>
<dbReference type="RefSeq" id="XP_001556143.1">
    <property type="nucleotide sequence ID" value="XM_001556093.2"/>
</dbReference>
<feature type="compositionally biased region" description="Pro residues" evidence="1">
    <location>
        <begin position="38"/>
        <end position="50"/>
    </location>
</feature>
<feature type="compositionally biased region" description="Basic and acidic residues" evidence="1">
    <location>
        <begin position="18"/>
        <end position="33"/>
    </location>
</feature>
<evidence type="ECO:0000256" key="1">
    <source>
        <dbReference type="SAM" id="MobiDB-lite"/>
    </source>
</evidence>
<evidence type="ECO:0000313" key="3">
    <source>
        <dbReference type="Proteomes" id="UP000001798"/>
    </source>
</evidence>
<feature type="compositionally biased region" description="Basic and acidic residues" evidence="1">
    <location>
        <begin position="387"/>
        <end position="405"/>
    </location>
</feature>
<feature type="region of interest" description="Disordered" evidence="1">
    <location>
        <begin position="214"/>
        <end position="327"/>
    </location>
</feature>
<dbReference type="VEuPathDB" id="FungiDB:Bcin06g03670"/>
<feature type="compositionally biased region" description="Basic and acidic residues" evidence="1">
    <location>
        <begin position="475"/>
        <end position="493"/>
    </location>
</feature>
<keyword evidence="3" id="KW-1185">Reference proteome</keyword>
<dbReference type="KEGG" id="bfu:BCIN_06g03670"/>
<organism evidence="2 3">
    <name type="scientific">Botryotinia fuckeliana (strain B05.10)</name>
    <name type="common">Noble rot fungus</name>
    <name type="synonym">Botrytis cinerea</name>
    <dbReference type="NCBI Taxonomy" id="332648"/>
    <lineage>
        <taxon>Eukaryota</taxon>
        <taxon>Fungi</taxon>
        <taxon>Dikarya</taxon>
        <taxon>Ascomycota</taxon>
        <taxon>Pezizomycotina</taxon>
        <taxon>Leotiomycetes</taxon>
        <taxon>Helotiales</taxon>
        <taxon>Sclerotiniaceae</taxon>
        <taxon>Botrytis</taxon>
    </lineage>
</organism>
<feature type="compositionally biased region" description="Basic and acidic residues" evidence="1">
    <location>
        <begin position="266"/>
        <end position="294"/>
    </location>
</feature>
<evidence type="ECO:0000313" key="2">
    <source>
        <dbReference type="EMBL" id="ATZ50897.1"/>
    </source>
</evidence>
<feature type="compositionally biased region" description="Low complexity" evidence="1">
    <location>
        <begin position="1"/>
        <end position="12"/>
    </location>
</feature>
<dbReference type="OMA" id="THRAPIN"/>
<accession>A0A384JKJ6</accession>